<comment type="subcellular location">
    <subcellularLocation>
        <location evidence="1">Cell membrane</location>
        <topology evidence="1">Multi-pass membrane protein</topology>
    </subcellularLocation>
</comment>
<feature type="transmembrane region" description="Helical" evidence="8">
    <location>
        <begin position="105"/>
        <end position="124"/>
    </location>
</feature>
<gene>
    <name evidence="9" type="ORF">C4N18_13395</name>
</gene>
<accession>A0ABN5JLG2</accession>
<feature type="transmembrane region" description="Helical" evidence="8">
    <location>
        <begin position="21"/>
        <end position="44"/>
    </location>
</feature>
<evidence type="ECO:0000313" key="10">
    <source>
        <dbReference type="Proteomes" id="UP000241238"/>
    </source>
</evidence>
<evidence type="ECO:0000256" key="4">
    <source>
        <dbReference type="ARBA" id="ARBA00022475"/>
    </source>
</evidence>
<dbReference type="PROSITE" id="PS01116">
    <property type="entry name" value="XANTH_URACIL_PERMASE"/>
    <property type="match status" value="1"/>
</dbReference>
<name>A0ABN5JLG2_FUSVA</name>
<evidence type="ECO:0000256" key="8">
    <source>
        <dbReference type="SAM" id="Phobius"/>
    </source>
</evidence>
<reference evidence="10" key="1">
    <citation type="journal article" date="2018" name="MSphere">
        <title>Fusobacterium Genomics Using MinION and Illumina Sequencing Enables Genome Completion and Correction.</title>
        <authorList>
            <person name="Todd S.M."/>
            <person name="Settlage R.E."/>
            <person name="Lahmers K.K."/>
            <person name="Slade D.J."/>
        </authorList>
    </citation>
    <scope>NUCLEOTIDE SEQUENCE [LARGE SCALE GENOMIC DNA]</scope>
    <source>
        <strain evidence="10">ATCC 27725</strain>
    </source>
</reference>
<dbReference type="PANTHER" id="PTHR42810:SF2">
    <property type="entry name" value="PURINE PERMEASE C1399.01C-RELATED"/>
    <property type="match status" value="1"/>
</dbReference>
<feature type="transmembrane region" description="Helical" evidence="8">
    <location>
        <begin position="164"/>
        <end position="183"/>
    </location>
</feature>
<keyword evidence="4" id="KW-1003">Cell membrane</keyword>
<keyword evidence="3" id="KW-0813">Transport</keyword>
<dbReference type="RefSeq" id="WP_005950593.1">
    <property type="nucleotide sequence ID" value="NZ_CP028103.1"/>
</dbReference>
<evidence type="ECO:0000256" key="1">
    <source>
        <dbReference type="ARBA" id="ARBA00004651"/>
    </source>
</evidence>
<dbReference type="PANTHER" id="PTHR42810">
    <property type="entry name" value="PURINE PERMEASE C1399.01C-RELATED"/>
    <property type="match status" value="1"/>
</dbReference>
<sequence>MRNTSPYDLDGIPVLREAIPLGLQHILAMFVSNITPLIIVAGAMKMPSETKTFLIQCTMLVAGVNTLIQAYRIGPIGARLPIVVGTSFAFVPVALSIGSKYGYEGILGAALVGAIFEIFIGAIIKKIRRYFPPVVTGVIVLSIGLSLLPVGVSNFAGGVGSADFGSFPNLFIGMVVLITVIFFKQFTKGITSTGSIFVGTVVGFIVAFFMGKVDLTPVRNAAIISFPTPFTYGITFHADACLAMIMMFIVSAVETVGDMSGVTMGGANREVTDKELSGGILADGFGSALASVFSVLPTTSFSQNTGIVAMTGIMSRFVVGTGAAFLVAGAFFPKIGAILSIVPASVLGGSLVMIFAMISISGINLITKEPLVGRNAVILSVSLGLGYGLGSVPAALKYFPESIQLIFGGSGIVVSGSIAVILNIVLPLDEKIKKTLKTEKVSQ</sequence>
<evidence type="ECO:0000256" key="6">
    <source>
        <dbReference type="ARBA" id="ARBA00022989"/>
    </source>
</evidence>
<feature type="transmembrane region" description="Helical" evidence="8">
    <location>
        <begin position="405"/>
        <end position="426"/>
    </location>
</feature>
<keyword evidence="10" id="KW-1185">Reference proteome</keyword>
<keyword evidence="6 8" id="KW-1133">Transmembrane helix</keyword>
<feature type="transmembrane region" description="Helical" evidence="8">
    <location>
        <begin position="377"/>
        <end position="399"/>
    </location>
</feature>
<protein>
    <submittedName>
        <fullName evidence="9">Purine permease</fullName>
    </submittedName>
</protein>
<dbReference type="InterPro" id="IPR017588">
    <property type="entry name" value="UacT-like"/>
</dbReference>
<evidence type="ECO:0000256" key="2">
    <source>
        <dbReference type="ARBA" id="ARBA00008821"/>
    </source>
</evidence>
<dbReference type="NCBIfam" id="NF037981">
    <property type="entry name" value="NCS2_1"/>
    <property type="match status" value="1"/>
</dbReference>
<feature type="transmembrane region" description="Helical" evidence="8">
    <location>
        <begin position="313"/>
        <end position="332"/>
    </location>
</feature>
<evidence type="ECO:0000256" key="3">
    <source>
        <dbReference type="ARBA" id="ARBA00022448"/>
    </source>
</evidence>
<dbReference type="Pfam" id="PF00860">
    <property type="entry name" value="Xan_ur_permease"/>
    <property type="match status" value="1"/>
</dbReference>
<proteinExistence type="inferred from homology"/>
<comment type="similarity">
    <text evidence="2">Belongs to the nucleobase:cation symporter-2 (NCS2) (TC 2.A.40) family.</text>
</comment>
<feature type="transmembrane region" description="Helical" evidence="8">
    <location>
        <begin position="131"/>
        <end position="152"/>
    </location>
</feature>
<dbReference type="Proteomes" id="UP000241238">
    <property type="component" value="Chromosome"/>
</dbReference>
<feature type="transmembrane region" description="Helical" evidence="8">
    <location>
        <begin position="338"/>
        <end position="365"/>
    </location>
</feature>
<dbReference type="NCBIfam" id="TIGR03173">
    <property type="entry name" value="pbuX"/>
    <property type="match status" value="1"/>
</dbReference>
<evidence type="ECO:0000256" key="5">
    <source>
        <dbReference type="ARBA" id="ARBA00022692"/>
    </source>
</evidence>
<feature type="transmembrane region" description="Helical" evidence="8">
    <location>
        <begin position="190"/>
        <end position="210"/>
    </location>
</feature>
<evidence type="ECO:0000313" key="9">
    <source>
        <dbReference type="EMBL" id="AVQ32169.1"/>
    </source>
</evidence>
<dbReference type="EMBL" id="CP028103">
    <property type="protein sequence ID" value="AVQ32169.1"/>
    <property type="molecule type" value="Genomic_DNA"/>
</dbReference>
<feature type="transmembrane region" description="Helical" evidence="8">
    <location>
        <begin position="80"/>
        <end position="99"/>
    </location>
</feature>
<feature type="transmembrane region" description="Helical" evidence="8">
    <location>
        <begin position="230"/>
        <end position="250"/>
    </location>
</feature>
<evidence type="ECO:0000256" key="7">
    <source>
        <dbReference type="ARBA" id="ARBA00023136"/>
    </source>
</evidence>
<keyword evidence="5 8" id="KW-0812">Transmembrane</keyword>
<dbReference type="GeneID" id="77468995"/>
<keyword evidence="7 8" id="KW-0472">Membrane</keyword>
<dbReference type="NCBIfam" id="TIGR00801">
    <property type="entry name" value="ncs2"/>
    <property type="match status" value="1"/>
</dbReference>
<dbReference type="InterPro" id="IPR006043">
    <property type="entry name" value="NCS2"/>
</dbReference>
<organism evidence="9 10">
    <name type="scientific">Fusobacterium varium ATCC 27725</name>
    <dbReference type="NCBI Taxonomy" id="469618"/>
    <lineage>
        <taxon>Bacteria</taxon>
        <taxon>Fusobacteriati</taxon>
        <taxon>Fusobacteriota</taxon>
        <taxon>Fusobacteriia</taxon>
        <taxon>Fusobacteriales</taxon>
        <taxon>Fusobacteriaceae</taxon>
        <taxon>Fusobacterium</taxon>
    </lineage>
</organism>
<dbReference type="InterPro" id="IPR006042">
    <property type="entry name" value="Xan_ur_permease"/>
</dbReference>